<dbReference type="EMBL" id="MN739696">
    <property type="protein sequence ID" value="QHT21664.1"/>
    <property type="molecule type" value="Genomic_DNA"/>
</dbReference>
<accession>A0A6C0DY34</accession>
<organism evidence="1">
    <name type="scientific">viral metagenome</name>
    <dbReference type="NCBI Taxonomy" id="1070528"/>
    <lineage>
        <taxon>unclassified sequences</taxon>
        <taxon>metagenomes</taxon>
        <taxon>organismal metagenomes</taxon>
    </lineage>
</organism>
<evidence type="ECO:0000313" key="1">
    <source>
        <dbReference type="EMBL" id="QHT21664.1"/>
    </source>
</evidence>
<proteinExistence type="predicted"/>
<reference evidence="1" key="1">
    <citation type="journal article" date="2020" name="Nature">
        <title>Giant virus diversity and host interactions through global metagenomics.</title>
        <authorList>
            <person name="Schulz F."/>
            <person name="Roux S."/>
            <person name="Paez-Espino D."/>
            <person name="Jungbluth S."/>
            <person name="Walsh D.A."/>
            <person name="Denef V.J."/>
            <person name="McMahon K.D."/>
            <person name="Konstantinidis K.T."/>
            <person name="Eloe-Fadrosh E.A."/>
            <person name="Kyrpides N.C."/>
            <person name="Woyke T."/>
        </authorList>
    </citation>
    <scope>NUCLEOTIDE SEQUENCE</scope>
    <source>
        <strain evidence="1">GVMAG-M-3300023179-103</strain>
    </source>
</reference>
<sequence>MGNYKSKRQNSMIISDYDLSIINKTEFEIIDLDIIEFINEKIILTKQYLNSKTYINTYDLSKKEQQLIHIYDDNVREILVSNNNLAIVSDTYITIYDFQKLLKNKKDEIFKYKIDKSCVVQLFNDYFNYYVNKKLGMIDFKNKKSFEFSNIEKYKCDNKYIVFYDNNKISIVDIENKKEISSVSKDNIMFLYVCNNNICHITDKNECFINNIKILDTDIRENLFMCVYELYVDTNINVIIYYNKKHIVFWIVDKKITRYIIDININKYCKNNGLLFYYYNDKNIIVLSLKYLIPIKILEHQIADIKTKLNEIYQMINYSNNSSINIISAEETIMNYKITPQMRFLLRNDINDFHVNVTANVSIYEEYKSFNLFQELLSGLITTDDIINDISKIDTIITRHDVFKNLMTHFYDFINVMIFRQEEVINEITMYKSTFVGYILLCLVLKYYNKYNSAELDIINEYKSIFPLLSVFIDKIKIENPNIL</sequence>
<name>A0A6C0DY34_9ZZZZ</name>
<dbReference type="AlphaFoldDB" id="A0A6C0DY34"/>
<protein>
    <submittedName>
        <fullName evidence="1">Uncharacterized protein</fullName>
    </submittedName>
</protein>
<dbReference type="SUPFAM" id="SSF69322">
    <property type="entry name" value="Tricorn protease domain 2"/>
    <property type="match status" value="1"/>
</dbReference>